<evidence type="ECO:0000259" key="4">
    <source>
        <dbReference type="PROSITE" id="PS00623"/>
    </source>
</evidence>
<dbReference type="SUPFAM" id="SSF54373">
    <property type="entry name" value="FAD-linked reductases, C-terminal domain"/>
    <property type="match status" value="1"/>
</dbReference>
<accession>A0ABM1Y628</accession>
<dbReference type="Pfam" id="PF00732">
    <property type="entry name" value="GMC_oxred_N"/>
    <property type="match status" value="1"/>
</dbReference>
<evidence type="ECO:0000313" key="5">
    <source>
        <dbReference type="EnsemblMetazoa" id="AALFPA23_006098.P7877"/>
    </source>
</evidence>
<evidence type="ECO:0000256" key="3">
    <source>
        <dbReference type="SAM" id="SignalP"/>
    </source>
</evidence>
<dbReference type="EnsemblMetazoa" id="AALFPA23_006098.R7877">
    <property type="protein sequence ID" value="AALFPA23_006098.P7877"/>
    <property type="gene ID" value="AALFPA23_006098"/>
</dbReference>
<reference evidence="5" key="2">
    <citation type="submission" date="2025-05" db="UniProtKB">
        <authorList>
            <consortium name="EnsemblMetazoa"/>
        </authorList>
    </citation>
    <scope>IDENTIFICATION</scope>
    <source>
        <strain evidence="5">Foshan</strain>
    </source>
</reference>
<dbReference type="Gene3D" id="3.30.560.10">
    <property type="entry name" value="Glucose Oxidase, domain 3"/>
    <property type="match status" value="1"/>
</dbReference>
<dbReference type="Pfam" id="PF05199">
    <property type="entry name" value="GMC_oxred_C"/>
    <property type="match status" value="1"/>
</dbReference>
<dbReference type="Proteomes" id="UP000069940">
    <property type="component" value="Unassembled WGS sequence"/>
</dbReference>
<feature type="signal peptide" evidence="3">
    <location>
        <begin position="1"/>
        <end position="22"/>
    </location>
</feature>
<dbReference type="InterPro" id="IPR012132">
    <property type="entry name" value="GMC_OxRdtase"/>
</dbReference>
<reference evidence="6" key="1">
    <citation type="journal article" date="2015" name="Proc. Natl. Acad. Sci. U.S.A.">
        <title>Genome sequence of the Asian Tiger mosquito, Aedes albopictus, reveals insights into its biology, genetics, and evolution.</title>
        <authorList>
            <person name="Chen X.G."/>
            <person name="Jiang X."/>
            <person name="Gu J."/>
            <person name="Xu M."/>
            <person name="Wu Y."/>
            <person name="Deng Y."/>
            <person name="Zhang C."/>
            <person name="Bonizzoni M."/>
            <person name="Dermauw W."/>
            <person name="Vontas J."/>
            <person name="Armbruster P."/>
            <person name="Huang X."/>
            <person name="Yang Y."/>
            <person name="Zhang H."/>
            <person name="He W."/>
            <person name="Peng H."/>
            <person name="Liu Y."/>
            <person name="Wu K."/>
            <person name="Chen J."/>
            <person name="Lirakis M."/>
            <person name="Topalis P."/>
            <person name="Van Leeuwen T."/>
            <person name="Hall A.B."/>
            <person name="Jiang X."/>
            <person name="Thorpe C."/>
            <person name="Mueller R.L."/>
            <person name="Sun C."/>
            <person name="Waterhouse R.M."/>
            <person name="Yan G."/>
            <person name="Tu Z.J."/>
            <person name="Fang X."/>
            <person name="James A.A."/>
        </authorList>
    </citation>
    <scope>NUCLEOTIDE SEQUENCE [LARGE SCALE GENOMIC DNA]</scope>
    <source>
        <strain evidence="6">Foshan</strain>
    </source>
</reference>
<name>A0ABM1Y628_AEDAL</name>
<comment type="similarity">
    <text evidence="1 2">Belongs to the GMC oxidoreductase family.</text>
</comment>
<dbReference type="PANTHER" id="PTHR11552">
    <property type="entry name" value="GLUCOSE-METHANOL-CHOLINE GMC OXIDOREDUCTASE"/>
    <property type="match status" value="1"/>
</dbReference>
<evidence type="ECO:0000256" key="2">
    <source>
        <dbReference type="RuleBase" id="RU003968"/>
    </source>
</evidence>
<dbReference type="Gene3D" id="3.50.50.60">
    <property type="entry name" value="FAD/NAD(P)-binding domain"/>
    <property type="match status" value="1"/>
</dbReference>
<organism evidence="5 6">
    <name type="scientific">Aedes albopictus</name>
    <name type="common">Asian tiger mosquito</name>
    <name type="synonym">Stegomyia albopicta</name>
    <dbReference type="NCBI Taxonomy" id="7160"/>
    <lineage>
        <taxon>Eukaryota</taxon>
        <taxon>Metazoa</taxon>
        <taxon>Ecdysozoa</taxon>
        <taxon>Arthropoda</taxon>
        <taxon>Hexapoda</taxon>
        <taxon>Insecta</taxon>
        <taxon>Pterygota</taxon>
        <taxon>Neoptera</taxon>
        <taxon>Endopterygota</taxon>
        <taxon>Diptera</taxon>
        <taxon>Nematocera</taxon>
        <taxon>Culicoidea</taxon>
        <taxon>Culicidae</taxon>
        <taxon>Culicinae</taxon>
        <taxon>Aedini</taxon>
        <taxon>Aedes</taxon>
        <taxon>Stegomyia</taxon>
    </lineage>
</organism>
<dbReference type="GeneID" id="109621437"/>
<feature type="chain" id="PRO_5046292941" description="Glucose-methanol-choline oxidoreductase N-terminal domain-containing protein" evidence="3">
    <location>
        <begin position="23"/>
        <end position="618"/>
    </location>
</feature>
<dbReference type="PIRSF" id="PIRSF000137">
    <property type="entry name" value="Alcohol_oxidase"/>
    <property type="match status" value="1"/>
</dbReference>
<keyword evidence="3" id="KW-0732">Signal</keyword>
<sequence>MARVWFNIAILSLGVALNGAESVNDNNRTLGNFIDFSQWLGLNYGDPDPVLLDVYDFIVVGAGPAGIVIANRLSENPAVTVLLLEIGKAEIPLLQQVPGVFFTQAATDYNYAYVTERQEKACLGLVDRRCAWHQGRGLGGSTIINDMLYTRGNRRDFDYWNATGNPGWSYEDVLPYFMKSEDAKIRDFDQNGFHGKGGFLSVEDAAYRTPIAEAFVRSAIQVGLPYVDYNGPEQYGTSYAQFTIKQGRRMSAGASFLQPIGDRKNLHILTKAWVTRIIFNKNRAIGVVYTRNKSVHKAKAKREVIISGGTFGSAKLLMLSGVGPKQHLEELGIEVFKDLPVGNELYDHPAVLGPVFTASKLNDQNENGDKVLSIQNIVKYILGSGPLSSAIAEGFAYLKTPFAPYPDPNWPDVELVQLLSTPGDDYTPAARRYFRIEDETLETYFKPLYKKRAFMYLSIVMHSTTKGSLRLKSKNPYDHPLFHYQYFEDDRDLQALVYAMKAAMKITSQKPFRELGVEPYRTKVPGCTHLPFDTDDYWRCYAMTLTYVGYHFVGTCKMGPVWDRTSVVDHRLRVHGIRGLRVADVSIVPVAPSGHTSAYAYMIGEKAADMIKEDNYLP</sequence>
<keyword evidence="2" id="KW-0285">Flavoprotein</keyword>
<evidence type="ECO:0000313" key="6">
    <source>
        <dbReference type="Proteomes" id="UP000069940"/>
    </source>
</evidence>
<protein>
    <recommendedName>
        <fullName evidence="4">Glucose-methanol-choline oxidoreductase N-terminal domain-containing protein</fullName>
    </recommendedName>
</protein>
<dbReference type="InterPro" id="IPR000172">
    <property type="entry name" value="GMC_OxRdtase_N"/>
</dbReference>
<feature type="domain" description="Glucose-methanol-choline oxidoreductase N-terminal" evidence="4">
    <location>
        <begin position="135"/>
        <end position="158"/>
    </location>
</feature>
<dbReference type="SUPFAM" id="SSF51905">
    <property type="entry name" value="FAD/NAD(P)-binding domain"/>
    <property type="match status" value="1"/>
</dbReference>
<dbReference type="PROSITE" id="PS00623">
    <property type="entry name" value="GMC_OXRED_1"/>
    <property type="match status" value="1"/>
</dbReference>
<proteinExistence type="inferred from homology"/>
<dbReference type="InterPro" id="IPR007867">
    <property type="entry name" value="GMC_OxRtase_C"/>
</dbReference>
<dbReference type="InterPro" id="IPR036188">
    <property type="entry name" value="FAD/NAD-bd_sf"/>
</dbReference>
<evidence type="ECO:0000256" key="1">
    <source>
        <dbReference type="ARBA" id="ARBA00010790"/>
    </source>
</evidence>
<dbReference type="PANTHER" id="PTHR11552:SF208">
    <property type="entry name" value="RE36204P-RELATED"/>
    <property type="match status" value="1"/>
</dbReference>
<dbReference type="RefSeq" id="XP_019931011.3">
    <property type="nucleotide sequence ID" value="XM_020075452.3"/>
</dbReference>
<keyword evidence="6" id="KW-1185">Reference proteome</keyword>
<keyword evidence="2" id="KW-0274">FAD</keyword>